<reference evidence="1 2" key="1">
    <citation type="submission" date="2022-11" db="EMBL/GenBank/DDBJ databases">
        <title>Minimal conservation of predation-associated metabolite biosynthetic gene clusters underscores biosynthetic potential of Myxococcota including descriptions for ten novel species: Archangium lansinium sp. nov., Myxococcus landrumus sp. nov., Nannocystis bai.</title>
        <authorList>
            <person name="Ahearne A."/>
            <person name="Stevens C."/>
            <person name="Dowd S."/>
        </authorList>
    </citation>
    <scope>NUCLEOTIDE SEQUENCE [LARGE SCALE GENOMIC DNA]</scope>
    <source>
        <strain evidence="1 2">BB15-2</strain>
    </source>
</reference>
<sequence length="197" mass="20626">MNHATKLLIVLALAVGCDQQEFLKKEVVAAPTAKDRAAPERKLATTPVVVAPDFAAASSSGRTFSSLSECLTSCDDVNAKTDQKTCSLNCETAYGAEARGAVTAEDRDEIAQATECLGRCSGSDDAACNSSCKTMAAQTSSPLPDKVFTQLETCVKQCHNHKSVRATDQATCELNCAQVARVKTEPPPSALAAKPGT</sequence>
<name>A0ABT5E838_9BACT</name>
<evidence type="ECO:0008006" key="3">
    <source>
        <dbReference type="Google" id="ProtNLM"/>
    </source>
</evidence>
<comment type="caution">
    <text evidence="1">The sequence shown here is derived from an EMBL/GenBank/DDBJ whole genome shotgun (WGS) entry which is preliminary data.</text>
</comment>
<proteinExistence type="predicted"/>
<accession>A0ABT5E838</accession>
<dbReference type="EMBL" id="JAQNDL010000003">
    <property type="protein sequence ID" value="MDC0722031.1"/>
    <property type="molecule type" value="Genomic_DNA"/>
</dbReference>
<dbReference type="PROSITE" id="PS51257">
    <property type="entry name" value="PROKAR_LIPOPROTEIN"/>
    <property type="match status" value="1"/>
</dbReference>
<organism evidence="1 2">
    <name type="scientific">Nannocystis bainbridge</name>
    <dbReference type="NCBI Taxonomy" id="2995303"/>
    <lineage>
        <taxon>Bacteria</taxon>
        <taxon>Pseudomonadati</taxon>
        <taxon>Myxococcota</taxon>
        <taxon>Polyangia</taxon>
        <taxon>Nannocystales</taxon>
        <taxon>Nannocystaceae</taxon>
        <taxon>Nannocystis</taxon>
    </lineage>
</organism>
<evidence type="ECO:0000313" key="1">
    <source>
        <dbReference type="EMBL" id="MDC0722031.1"/>
    </source>
</evidence>
<keyword evidence="2" id="KW-1185">Reference proteome</keyword>
<dbReference type="RefSeq" id="WP_272090531.1">
    <property type="nucleotide sequence ID" value="NZ_JAQNDL010000003.1"/>
</dbReference>
<evidence type="ECO:0000313" key="2">
    <source>
        <dbReference type="Proteomes" id="UP001221686"/>
    </source>
</evidence>
<protein>
    <recommendedName>
        <fullName evidence="3">Secreted protein</fullName>
    </recommendedName>
</protein>
<gene>
    <name evidence="1" type="ORF">POL25_34310</name>
</gene>
<dbReference type="Proteomes" id="UP001221686">
    <property type="component" value="Unassembled WGS sequence"/>
</dbReference>